<dbReference type="InterPro" id="IPR003664">
    <property type="entry name" value="FA_synthesis"/>
</dbReference>
<dbReference type="Gene3D" id="3.40.718.10">
    <property type="entry name" value="Isopropylmalate Dehydrogenase"/>
    <property type="match status" value="1"/>
</dbReference>
<dbReference type="AlphaFoldDB" id="A0A1M5UCC7"/>
<feature type="active site" evidence="1">
    <location>
        <position position="355"/>
    </location>
</feature>
<dbReference type="PIRSF" id="PIRSF036593">
    <property type="entry name" value="GrdD"/>
    <property type="match status" value="1"/>
</dbReference>
<accession>A0A1M5UCC7</accession>
<dbReference type="InterPro" id="IPR012116">
    <property type="entry name" value="Gly_reductase_pC_asu"/>
</dbReference>
<dbReference type="GO" id="GO:0016747">
    <property type="term" value="F:acyltransferase activity, transferring groups other than amino-acyl groups"/>
    <property type="evidence" value="ECO:0007669"/>
    <property type="project" value="InterPro"/>
</dbReference>
<dbReference type="Pfam" id="PF02504">
    <property type="entry name" value="FA_synthesis"/>
    <property type="match status" value="1"/>
</dbReference>
<dbReference type="GO" id="GO:0006633">
    <property type="term" value="P:fatty acid biosynthetic process"/>
    <property type="evidence" value="ECO:0007669"/>
    <property type="project" value="InterPro"/>
</dbReference>
<dbReference type="STRING" id="1123282.SAMN02745823_00445"/>
<dbReference type="Proteomes" id="UP000183995">
    <property type="component" value="Unassembled WGS sequence"/>
</dbReference>
<dbReference type="RefSeq" id="WP_073075990.1">
    <property type="nucleotide sequence ID" value="NZ_FQXV01000001.1"/>
</dbReference>
<dbReference type="SUPFAM" id="SSF53659">
    <property type="entry name" value="Isocitrate/Isopropylmalate dehydrogenase-like"/>
    <property type="match status" value="1"/>
</dbReference>
<evidence type="ECO:0000313" key="2">
    <source>
        <dbReference type="EMBL" id="SHH60486.1"/>
    </source>
</evidence>
<protein>
    <submittedName>
        <fullName evidence="2">Fatty acid synthesis protein</fullName>
    </submittedName>
</protein>
<dbReference type="OrthoDB" id="9769886at2"/>
<evidence type="ECO:0000256" key="1">
    <source>
        <dbReference type="PIRSR" id="PIRSR036593-50"/>
    </source>
</evidence>
<organism evidence="2 3">
    <name type="scientific">Sporobacter termitidis DSM 10068</name>
    <dbReference type="NCBI Taxonomy" id="1123282"/>
    <lineage>
        <taxon>Bacteria</taxon>
        <taxon>Bacillati</taxon>
        <taxon>Bacillota</taxon>
        <taxon>Clostridia</taxon>
        <taxon>Eubacteriales</taxon>
        <taxon>Oscillospiraceae</taxon>
        <taxon>Sporobacter</taxon>
    </lineage>
</organism>
<reference evidence="2 3" key="1">
    <citation type="submission" date="2016-11" db="EMBL/GenBank/DDBJ databases">
        <authorList>
            <person name="Jaros S."/>
            <person name="Januszkiewicz K."/>
            <person name="Wedrychowicz H."/>
        </authorList>
    </citation>
    <scope>NUCLEOTIDE SEQUENCE [LARGE SCALE GENOMIC DNA]</scope>
    <source>
        <strain evidence="2 3">DSM 10068</strain>
    </source>
</reference>
<dbReference type="EMBL" id="FQXV01000001">
    <property type="protein sequence ID" value="SHH60486.1"/>
    <property type="molecule type" value="Genomic_DNA"/>
</dbReference>
<dbReference type="NCBIfam" id="NF040747">
    <property type="entry name" value="reduct_C_alpha"/>
    <property type="match status" value="1"/>
</dbReference>
<keyword evidence="3" id="KW-1185">Reference proteome</keyword>
<proteinExistence type="predicted"/>
<sequence>MDTLKQTVGRAFLELADALESGTYGPKPKVAVTGLGSEHGEKNVLAGAVLAARRGLDVMYIGTLSDPGVAAVYAETEEDCRSKMEQLLDAGDIDGAVTMHYPFPIGVSTVGRAAAPATGREMFIATTTGTSSADRVQGMVKNALYGIVAAKACGIEAPSVGILNIDGARQTEAALRQLQSGGYAVTFAESVRSDGGAVLRGNDVLLGTPDVLVCDPLTGNVLMKMLSAFTSGGSFETVGSGYGPGIGSGGRLVLIVSRASGAPVIANTLAYAADLIRGRWRDVFRAELASAEQAGLSKILEAKKNKPAQAAEEDVAKPAAEPVPASITGIEVMDIEDAVRVLWKNNIYAESGMGCTGPLVMISEKNHEKATSLLKAAGYID</sequence>
<evidence type="ECO:0000313" key="3">
    <source>
        <dbReference type="Proteomes" id="UP000183995"/>
    </source>
</evidence>
<name>A0A1M5UCC7_9FIRM</name>
<gene>
    <name evidence="2" type="ORF">SAMN02745823_00445</name>
</gene>